<feature type="compositionally biased region" description="Pro residues" evidence="1">
    <location>
        <begin position="524"/>
        <end position="544"/>
    </location>
</feature>
<dbReference type="InterPro" id="IPR003399">
    <property type="entry name" value="Mce/MlaD"/>
</dbReference>
<geneLocation type="plasmid" evidence="6">
    <name>pjcm18538 dna</name>
</geneLocation>
<feature type="domain" description="Mammalian cell entry C-terminal" evidence="4">
    <location>
        <begin position="128"/>
        <end position="286"/>
    </location>
</feature>
<dbReference type="GO" id="GO:0005576">
    <property type="term" value="C:extracellular region"/>
    <property type="evidence" value="ECO:0007669"/>
    <property type="project" value="TreeGrafter"/>
</dbReference>
<accession>A0A7I7S068</accession>
<keyword evidence="2" id="KW-1133">Transmembrane helix</keyword>
<evidence type="ECO:0000256" key="2">
    <source>
        <dbReference type="SAM" id="Phobius"/>
    </source>
</evidence>
<dbReference type="NCBIfam" id="TIGR00996">
    <property type="entry name" value="Mtu_fam_mce"/>
    <property type="match status" value="1"/>
</dbReference>
<evidence type="ECO:0000259" key="3">
    <source>
        <dbReference type="Pfam" id="PF02470"/>
    </source>
</evidence>
<evidence type="ECO:0000313" key="5">
    <source>
        <dbReference type="EMBL" id="BBY50217.1"/>
    </source>
</evidence>
<sequence>MSTIFNVRNLKVPSLSKASVILGTIVIVLAIVLAFVGWNLYKRLTNNTVVAYFPQTLALYPGDKVQIMGVRVGSIDEIEPAGDRMKVTFTYESKYKVPADASASILNPSLVASRAIQLSPPYTGGPEMENDAVIPIERTQVPVEYDELRDSLDRLLTDLGPTPEQPMGPIGDVVDSFADGLAGKGQEVNRTLTNLSEALSTLNQGRGDFFAVVKSLAMFVNALHRSDQQFVALNNDLAQVTNSFSNGDQEVANAIRDLNVLFTNTREFFDENGEVLGADIGNLAEVTNAILQPDVFKGLETGFHVFPTLAVNALNIAPPVPGGVTSIPVIGNFANPMEFICSSIQAGSRLGYQESAELCAQYLAPILDAIKFNYLPFGLNQFSSALTLPKQIAYSEPRLQPPPGYKDTTVPGIFSRDTLFSHGNHEPGWVVAPGMQGTEVQPFTANMLTPDSLAALMGGPDIAPPVAPPAFGTTRNGNLPGPPNAFSENTPLPPPWYPQPGPPPAPAPGVTPGNPLAAISAPAAPGPGPGPGPAPAPGPAPSGPLFPAEAGGGR</sequence>
<name>A0A7I7S068_9MYCO</name>
<organism evidence="5 6">
    <name type="scientific">Mycolicibacterium arabiense</name>
    <dbReference type="NCBI Taxonomy" id="1286181"/>
    <lineage>
        <taxon>Bacteria</taxon>
        <taxon>Bacillati</taxon>
        <taxon>Actinomycetota</taxon>
        <taxon>Actinomycetes</taxon>
        <taxon>Mycobacteriales</taxon>
        <taxon>Mycobacteriaceae</taxon>
        <taxon>Mycolicibacterium</taxon>
    </lineage>
</organism>
<feature type="compositionally biased region" description="Low complexity" evidence="1">
    <location>
        <begin position="510"/>
        <end position="523"/>
    </location>
</feature>
<dbReference type="AlphaFoldDB" id="A0A7I7S068"/>
<dbReference type="Pfam" id="PF02470">
    <property type="entry name" value="MlaD"/>
    <property type="match status" value="1"/>
</dbReference>
<gene>
    <name evidence="5" type="ORF">MARA_36850</name>
</gene>
<feature type="domain" description="Mce/MlaD" evidence="3">
    <location>
        <begin position="46"/>
        <end position="121"/>
    </location>
</feature>
<protein>
    <submittedName>
        <fullName evidence="5">Mammalian cell entry protein</fullName>
    </submittedName>
</protein>
<proteinExistence type="predicted"/>
<dbReference type="KEGG" id="marz:MARA_36850"/>
<keyword evidence="2" id="KW-0812">Transmembrane</keyword>
<feature type="compositionally biased region" description="Pro residues" evidence="1">
    <location>
        <begin position="491"/>
        <end position="509"/>
    </location>
</feature>
<feature type="transmembrane region" description="Helical" evidence="2">
    <location>
        <begin position="20"/>
        <end position="41"/>
    </location>
</feature>
<keyword evidence="2" id="KW-0472">Membrane</keyword>
<dbReference type="PANTHER" id="PTHR33371">
    <property type="entry name" value="INTERMEMBRANE PHOSPHOLIPID TRANSPORT SYSTEM BINDING PROTEIN MLAD-RELATED"/>
    <property type="match status" value="1"/>
</dbReference>
<evidence type="ECO:0000256" key="1">
    <source>
        <dbReference type="SAM" id="MobiDB-lite"/>
    </source>
</evidence>
<keyword evidence="6" id="KW-1185">Reference proteome</keyword>
<dbReference type="EMBL" id="AP022593">
    <property type="protein sequence ID" value="BBY50217.1"/>
    <property type="molecule type" value="Genomic_DNA"/>
</dbReference>
<dbReference type="RefSeq" id="WP_163919724.1">
    <property type="nucleotide sequence ID" value="NZ_AP022593.1"/>
</dbReference>
<dbReference type="InterPro" id="IPR052336">
    <property type="entry name" value="MlaD_Phospholipid_Transporter"/>
</dbReference>
<dbReference type="InterPro" id="IPR024516">
    <property type="entry name" value="Mce_C"/>
</dbReference>
<dbReference type="InterPro" id="IPR005693">
    <property type="entry name" value="Mce"/>
</dbReference>
<evidence type="ECO:0000259" key="4">
    <source>
        <dbReference type="Pfam" id="PF11887"/>
    </source>
</evidence>
<dbReference type="Proteomes" id="UP000467428">
    <property type="component" value="Chromosome"/>
</dbReference>
<dbReference type="Pfam" id="PF11887">
    <property type="entry name" value="Mce4_CUP1"/>
    <property type="match status" value="1"/>
</dbReference>
<reference evidence="5 6" key="1">
    <citation type="journal article" date="2019" name="Emerg. Microbes Infect.">
        <title>Comprehensive subspecies identification of 175 nontuberculous mycobacteria species based on 7547 genomic profiles.</title>
        <authorList>
            <person name="Matsumoto Y."/>
            <person name="Kinjo T."/>
            <person name="Motooka D."/>
            <person name="Nabeya D."/>
            <person name="Jung N."/>
            <person name="Uechi K."/>
            <person name="Horii T."/>
            <person name="Iida T."/>
            <person name="Fujita J."/>
            <person name="Nakamura S."/>
        </authorList>
    </citation>
    <scope>NUCLEOTIDE SEQUENCE [LARGE SCALE GENOMIC DNA]</scope>
    <source>
        <strain evidence="5 6">JCM 18538</strain>
    </source>
</reference>
<feature type="region of interest" description="Disordered" evidence="1">
    <location>
        <begin position="465"/>
        <end position="554"/>
    </location>
</feature>
<dbReference type="PANTHER" id="PTHR33371:SF4">
    <property type="entry name" value="INTERMEMBRANE PHOSPHOLIPID TRANSPORT SYSTEM BINDING PROTEIN MLAD"/>
    <property type="match status" value="1"/>
</dbReference>
<evidence type="ECO:0000313" key="6">
    <source>
        <dbReference type="Proteomes" id="UP000467428"/>
    </source>
</evidence>